<comment type="caution">
    <text evidence="2">The sequence shown here is derived from an EMBL/GenBank/DDBJ whole genome shotgun (WGS) entry which is preliminary data.</text>
</comment>
<accession>A0A918BZM3</accession>
<reference evidence="2" key="1">
    <citation type="journal article" date="2014" name="Int. J. Syst. Evol. Microbiol.">
        <title>Complete genome sequence of Corynebacterium casei LMG S-19264T (=DSM 44701T), isolated from a smear-ripened cheese.</title>
        <authorList>
            <consortium name="US DOE Joint Genome Institute (JGI-PGF)"/>
            <person name="Walter F."/>
            <person name="Albersmeier A."/>
            <person name="Kalinowski J."/>
            <person name="Ruckert C."/>
        </authorList>
    </citation>
    <scope>NUCLEOTIDE SEQUENCE</scope>
    <source>
        <strain evidence="2">JCM 31311</strain>
    </source>
</reference>
<proteinExistence type="predicted"/>
<dbReference type="EMBL" id="BMQL01000003">
    <property type="protein sequence ID" value="GGQ98472.1"/>
    <property type="molecule type" value="Genomic_DNA"/>
</dbReference>
<dbReference type="PANTHER" id="PTHR12126">
    <property type="entry name" value="NADH-UBIQUINONE OXIDOREDUCTASE 39 KDA SUBUNIT-RELATED"/>
    <property type="match status" value="1"/>
</dbReference>
<dbReference type="Gene3D" id="3.40.50.720">
    <property type="entry name" value="NAD(P)-binding Rossmann-like Domain"/>
    <property type="match status" value="1"/>
</dbReference>
<protein>
    <submittedName>
        <fullName evidence="2">Nucleotide-diphosphate-sugar epimerase</fullName>
    </submittedName>
</protein>
<dbReference type="Pfam" id="PF13460">
    <property type="entry name" value="NAD_binding_10"/>
    <property type="match status" value="1"/>
</dbReference>
<dbReference type="InterPro" id="IPR036291">
    <property type="entry name" value="NAD(P)-bd_dom_sf"/>
</dbReference>
<keyword evidence="3" id="KW-1185">Reference proteome</keyword>
<gene>
    <name evidence="2" type="ORF">GCM10008957_08540</name>
</gene>
<dbReference type="SUPFAM" id="SSF51735">
    <property type="entry name" value="NAD(P)-binding Rossmann-fold domains"/>
    <property type="match status" value="1"/>
</dbReference>
<reference evidence="2" key="2">
    <citation type="submission" date="2020-09" db="EMBL/GenBank/DDBJ databases">
        <authorList>
            <person name="Sun Q."/>
            <person name="Ohkuma M."/>
        </authorList>
    </citation>
    <scope>NUCLEOTIDE SEQUENCE</scope>
    <source>
        <strain evidence="2">JCM 31311</strain>
    </source>
</reference>
<evidence type="ECO:0000259" key="1">
    <source>
        <dbReference type="Pfam" id="PF13460"/>
    </source>
</evidence>
<dbReference type="InterPro" id="IPR016040">
    <property type="entry name" value="NAD(P)-bd_dom"/>
</dbReference>
<sequence>MVNAEASGRRVLVTGGTGNLGRRVVPELLRAGLRVRVLTRRPAPAEVTGSGWQHVEWQQGDYHSGAGLAAALDDVDTLLHTAHDPQHPAQDLLGVERLLGYSRAAGLRHFVQVGIVGAAQVRGFAYYAAKTRAETLVAHSGLASSVFRATQFHSFVASLLLGLERLPVAVVPAGTLQPVDITEVAQALARHVIRAETGSEEFAGPEILSIADLTRLHLAARGLHRRVVPVRLPLAALRAVEAGVLTSSSAARGQVTFEQWLEGQVRGG</sequence>
<name>A0A918BZM3_9DEIO</name>
<dbReference type="InterPro" id="IPR051207">
    <property type="entry name" value="ComplexI_NDUFA9_subunit"/>
</dbReference>
<feature type="domain" description="NAD(P)-binding" evidence="1">
    <location>
        <begin position="15"/>
        <end position="148"/>
    </location>
</feature>
<dbReference type="GO" id="GO:0044877">
    <property type="term" value="F:protein-containing complex binding"/>
    <property type="evidence" value="ECO:0007669"/>
    <property type="project" value="TreeGrafter"/>
</dbReference>
<organism evidence="2 3">
    <name type="scientific">Deinococcus ruber</name>
    <dbReference type="NCBI Taxonomy" id="1848197"/>
    <lineage>
        <taxon>Bacteria</taxon>
        <taxon>Thermotogati</taxon>
        <taxon>Deinococcota</taxon>
        <taxon>Deinococci</taxon>
        <taxon>Deinococcales</taxon>
        <taxon>Deinococcaceae</taxon>
        <taxon>Deinococcus</taxon>
    </lineage>
</organism>
<dbReference type="PANTHER" id="PTHR12126:SF11">
    <property type="entry name" value="NADH DEHYDROGENASE [UBIQUINONE] 1 ALPHA SUBCOMPLEX SUBUNIT 9, MITOCHONDRIAL"/>
    <property type="match status" value="1"/>
</dbReference>
<evidence type="ECO:0000313" key="2">
    <source>
        <dbReference type="EMBL" id="GGQ98472.1"/>
    </source>
</evidence>
<evidence type="ECO:0000313" key="3">
    <source>
        <dbReference type="Proteomes" id="UP000603865"/>
    </source>
</evidence>
<dbReference type="Proteomes" id="UP000603865">
    <property type="component" value="Unassembled WGS sequence"/>
</dbReference>
<dbReference type="AlphaFoldDB" id="A0A918BZM3"/>